<dbReference type="GeneID" id="25288863"/>
<accession>A0A0D2J1Y4</accession>
<dbReference type="EMBL" id="KN847475">
    <property type="protein sequence ID" value="KIX09711.1"/>
    <property type="molecule type" value="Genomic_DNA"/>
</dbReference>
<protein>
    <submittedName>
        <fullName evidence="2">Uncharacterized protein</fullName>
    </submittedName>
</protein>
<dbReference type="AlphaFoldDB" id="A0A0D2J1Y4"/>
<organism evidence="2 3">
    <name type="scientific">Rhinocladiella mackenziei CBS 650.93</name>
    <dbReference type="NCBI Taxonomy" id="1442369"/>
    <lineage>
        <taxon>Eukaryota</taxon>
        <taxon>Fungi</taxon>
        <taxon>Dikarya</taxon>
        <taxon>Ascomycota</taxon>
        <taxon>Pezizomycotina</taxon>
        <taxon>Eurotiomycetes</taxon>
        <taxon>Chaetothyriomycetidae</taxon>
        <taxon>Chaetothyriales</taxon>
        <taxon>Herpotrichiellaceae</taxon>
        <taxon>Rhinocladiella</taxon>
    </lineage>
</organism>
<reference evidence="2 3" key="1">
    <citation type="submission" date="2015-01" db="EMBL/GenBank/DDBJ databases">
        <title>The Genome Sequence of Rhinocladiella mackenzie CBS 650.93.</title>
        <authorList>
            <consortium name="The Broad Institute Genomics Platform"/>
            <person name="Cuomo C."/>
            <person name="de Hoog S."/>
            <person name="Gorbushina A."/>
            <person name="Stielow B."/>
            <person name="Teixiera M."/>
            <person name="Abouelleil A."/>
            <person name="Chapman S.B."/>
            <person name="Priest M."/>
            <person name="Young S.K."/>
            <person name="Wortman J."/>
            <person name="Nusbaum C."/>
            <person name="Birren B."/>
        </authorList>
    </citation>
    <scope>NUCLEOTIDE SEQUENCE [LARGE SCALE GENOMIC DNA]</scope>
    <source>
        <strain evidence="2 3">CBS 650.93</strain>
    </source>
</reference>
<proteinExistence type="predicted"/>
<feature type="compositionally biased region" description="Basic residues" evidence="1">
    <location>
        <begin position="1"/>
        <end position="10"/>
    </location>
</feature>
<sequence>MGPKKSKRRQTNATNPQPPPKTVNCTKCNEPITIPLRCRHGKKPINCRGTDCTTAHITEHNAQCPARATKPSISQSIADEEELGVLSLLIKQEIENVEGMRGKKLRYLNGIPKAEFLGRIKAMGLEEARGLSTRLRDVAEGKLGLDVAMYDDEESDDEEDRCPTPPEED</sequence>
<evidence type="ECO:0000313" key="2">
    <source>
        <dbReference type="EMBL" id="KIX09711.1"/>
    </source>
</evidence>
<keyword evidence="3" id="KW-1185">Reference proteome</keyword>
<evidence type="ECO:0000256" key="1">
    <source>
        <dbReference type="SAM" id="MobiDB-lite"/>
    </source>
</evidence>
<evidence type="ECO:0000313" key="3">
    <source>
        <dbReference type="Proteomes" id="UP000053617"/>
    </source>
</evidence>
<gene>
    <name evidence="2" type="ORF">Z518_00792</name>
</gene>
<feature type="region of interest" description="Disordered" evidence="1">
    <location>
        <begin position="149"/>
        <end position="169"/>
    </location>
</feature>
<name>A0A0D2J1Y4_9EURO</name>
<dbReference type="RefSeq" id="XP_013276847.1">
    <property type="nucleotide sequence ID" value="XM_013421393.1"/>
</dbReference>
<dbReference type="VEuPathDB" id="FungiDB:Z518_00792"/>
<dbReference type="HOGENOM" id="CLU_1402284_0_0_1"/>
<dbReference type="Proteomes" id="UP000053617">
    <property type="component" value="Unassembled WGS sequence"/>
</dbReference>
<dbReference type="OrthoDB" id="4158433at2759"/>
<feature type="region of interest" description="Disordered" evidence="1">
    <location>
        <begin position="1"/>
        <end position="22"/>
    </location>
</feature>